<keyword evidence="4" id="KW-1185">Reference proteome</keyword>
<sequence length="104" mass="12150">MAQLNSASDLPAGRQVSAKNNRVVNKMYYVYVLRSLKDGRLYKGMTQDVEKRLKQHNQGENRSTKGFIPWELVFTEKFKSRAEARKYEKYLKSGSGREFLKEIL</sequence>
<proteinExistence type="inferred from homology"/>
<dbReference type="PROSITE" id="PS50164">
    <property type="entry name" value="GIY_YIG"/>
    <property type="match status" value="1"/>
</dbReference>
<evidence type="ECO:0000259" key="2">
    <source>
        <dbReference type="PROSITE" id="PS50164"/>
    </source>
</evidence>
<dbReference type="EMBL" id="JAKHSK010000028">
    <property type="protein sequence ID" value="MCL6219880.1"/>
    <property type="molecule type" value="Genomic_DNA"/>
</dbReference>
<comment type="caution">
    <text evidence="3">The sequence shown here is derived from an EMBL/GenBank/DDBJ whole genome shotgun (WGS) entry which is preliminary data.</text>
</comment>
<dbReference type="InterPro" id="IPR000305">
    <property type="entry name" value="GIY-YIG_endonuc"/>
</dbReference>
<feature type="domain" description="GIY-YIG" evidence="2">
    <location>
        <begin position="26"/>
        <end position="101"/>
    </location>
</feature>
<dbReference type="InterPro" id="IPR035901">
    <property type="entry name" value="GIY-YIG_endonuc_sf"/>
</dbReference>
<evidence type="ECO:0000313" key="3">
    <source>
        <dbReference type="EMBL" id="MCL6219880.1"/>
    </source>
</evidence>
<organism evidence="3 4">
    <name type="scientific">Zunongwangia pacifica</name>
    <dbReference type="NCBI Taxonomy" id="2911062"/>
    <lineage>
        <taxon>Bacteria</taxon>
        <taxon>Pseudomonadati</taxon>
        <taxon>Bacteroidota</taxon>
        <taxon>Flavobacteriia</taxon>
        <taxon>Flavobacteriales</taxon>
        <taxon>Flavobacteriaceae</taxon>
        <taxon>Zunongwangia</taxon>
    </lineage>
</organism>
<reference evidence="3" key="1">
    <citation type="submission" date="2022-01" db="EMBL/GenBank/DDBJ databases">
        <title>Genome sequencing of Zunongwangia sp. M21534 genome.</title>
        <authorList>
            <person name="Chen Y."/>
            <person name="Dong C."/>
            <person name="Shao Z."/>
        </authorList>
    </citation>
    <scope>NUCLEOTIDE SEQUENCE</scope>
    <source>
        <strain evidence="3">MCCC M21534</strain>
    </source>
</reference>
<dbReference type="PANTHER" id="PTHR34477">
    <property type="entry name" value="UPF0213 PROTEIN YHBQ"/>
    <property type="match status" value="1"/>
</dbReference>
<comment type="similarity">
    <text evidence="1">Belongs to the UPF0213 family.</text>
</comment>
<dbReference type="Gene3D" id="3.40.1440.10">
    <property type="entry name" value="GIY-YIG endonuclease"/>
    <property type="match status" value="1"/>
</dbReference>
<protein>
    <submittedName>
        <fullName evidence="3">GIY-YIG nuclease family protein</fullName>
    </submittedName>
</protein>
<accession>A0A9X1ZVB8</accession>
<evidence type="ECO:0000256" key="1">
    <source>
        <dbReference type="ARBA" id="ARBA00007435"/>
    </source>
</evidence>
<dbReference type="Proteomes" id="UP001139521">
    <property type="component" value="Unassembled WGS sequence"/>
</dbReference>
<dbReference type="InterPro" id="IPR050190">
    <property type="entry name" value="UPF0213_domain"/>
</dbReference>
<dbReference type="SUPFAM" id="SSF82771">
    <property type="entry name" value="GIY-YIG endonuclease"/>
    <property type="match status" value="1"/>
</dbReference>
<dbReference type="Pfam" id="PF01541">
    <property type="entry name" value="GIY-YIG"/>
    <property type="match status" value="1"/>
</dbReference>
<dbReference type="PANTHER" id="PTHR34477:SF1">
    <property type="entry name" value="UPF0213 PROTEIN YHBQ"/>
    <property type="match status" value="1"/>
</dbReference>
<dbReference type="CDD" id="cd10449">
    <property type="entry name" value="GIY-YIG_SLX1_like"/>
    <property type="match status" value="1"/>
</dbReference>
<evidence type="ECO:0000313" key="4">
    <source>
        <dbReference type="Proteomes" id="UP001139521"/>
    </source>
</evidence>
<gene>
    <name evidence="3" type="ORF">L1967_16425</name>
</gene>
<name>A0A9X1ZVB8_9FLAO</name>
<dbReference type="RefSeq" id="WP_249602590.1">
    <property type="nucleotide sequence ID" value="NZ_JAKHSK010000028.1"/>
</dbReference>
<dbReference type="AlphaFoldDB" id="A0A9X1ZVB8"/>